<evidence type="ECO:0000256" key="1">
    <source>
        <dbReference type="SAM" id="MobiDB-lite"/>
    </source>
</evidence>
<dbReference type="OrthoDB" id="2922289at2759"/>
<feature type="region of interest" description="Disordered" evidence="1">
    <location>
        <begin position="558"/>
        <end position="596"/>
    </location>
</feature>
<sequence>MPQNHRPDFYVFRSSRAQRGNRKYRHCYMLPHINQNDLTMQDSLPLLINSRAFYTPSHFVDIDLQSMKLGLQTGILKSVSLPGYSMVLLDAETIDDYGKLVDISKYSEEEILDLDKTHITPYYGILLLEAQDRLMAFLVSCCKQILHDIPEENLVSEKFPISIGSPKFLNNSGVYGPAVMAAQAPYRVPGKPNFKQIGLLLGAKMEQIKDHLLNLREDPAYFANTIKMMKDYSAKVWDVHTNTHFLLSGKSKTNLFSFLQYMIAKPYADFEFFSDLYEKNQQLERLHTEYEADIIPFKGVPDEILKALCKYQMSLWESIDFRRLILIRVIRSSSVWFRHFNDSADSLNSFRRDVGNYKASSVRRHLIWLLQCVTEWDPKLPRLIKPYHLILPLLMDGIETLRENEPEAWELTSSLIGEIIDELAILTKCMEKVNLYLLQTRRYERPTAGGKSIYTNLVNDELDYLHPLLALEHEAYFSVTEFEEIATKTLVYPWDKRRTKENVRAMQKAERDLDTFWDAADSFIFNKIKLFHEFPVGKHITSIKKTLQRTPDWIEEEGSIIPRPVRQRKASQGDDEDYKPPFAPCDDQSDSPGKFRQDSRHCLQIKVKTKGQAHKAVAQVDVRAIEEVTSESIPLIPVDKRALKVFRVLFYNPDVTSSPGEVPWNDFIHAMVCIGFSAQKLQGSIWQFSRLNHGGHQTILFHEPHPHKKVPFCAARSIGWRLNRHFQWSLESFVLKKKQTEVLE</sequence>
<gene>
    <name evidence="2" type="ORF">TRIVIDRAFT_172676</name>
</gene>
<dbReference type="VEuPathDB" id="FungiDB:TRIVIDRAFT_172676"/>
<reference evidence="2 3" key="1">
    <citation type="journal article" date="2011" name="Genome Biol.">
        <title>Comparative genome sequence analysis underscores mycoparasitism as the ancestral life style of Trichoderma.</title>
        <authorList>
            <person name="Kubicek C.P."/>
            <person name="Herrera-Estrella A."/>
            <person name="Seidl-Seiboth V."/>
            <person name="Martinez D.A."/>
            <person name="Druzhinina I.S."/>
            <person name="Thon M."/>
            <person name="Zeilinger S."/>
            <person name="Casas-Flores S."/>
            <person name="Horwitz B.A."/>
            <person name="Mukherjee P.K."/>
            <person name="Mukherjee M."/>
            <person name="Kredics L."/>
            <person name="Alcaraz L.D."/>
            <person name="Aerts A."/>
            <person name="Antal Z."/>
            <person name="Atanasova L."/>
            <person name="Cervantes-Badillo M.G."/>
            <person name="Challacombe J."/>
            <person name="Chertkov O."/>
            <person name="McCluskey K."/>
            <person name="Coulpier F."/>
            <person name="Deshpande N."/>
            <person name="von Doehren H."/>
            <person name="Ebbole D.J."/>
            <person name="Esquivel-Naranjo E.U."/>
            <person name="Fekete E."/>
            <person name="Flipphi M."/>
            <person name="Glaser F."/>
            <person name="Gomez-Rodriguez E.Y."/>
            <person name="Gruber S."/>
            <person name="Han C."/>
            <person name="Henrissat B."/>
            <person name="Hermosa R."/>
            <person name="Hernandez-Onate M."/>
            <person name="Karaffa L."/>
            <person name="Kosti I."/>
            <person name="Le Crom S."/>
            <person name="Lindquist E."/>
            <person name="Lucas S."/>
            <person name="Luebeck M."/>
            <person name="Luebeck P.S."/>
            <person name="Margeot A."/>
            <person name="Metz B."/>
            <person name="Misra M."/>
            <person name="Nevalainen H."/>
            <person name="Omann M."/>
            <person name="Packer N."/>
            <person name="Perrone G."/>
            <person name="Uresti-Rivera E.E."/>
            <person name="Salamov A."/>
            <person name="Schmoll M."/>
            <person name="Seiboth B."/>
            <person name="Shapiro H."/>
            <person name="Sukno S."/>
            <person name="Tamayo-Ramos J.A."/>
            <person name="Tisch D."/>
            <person name="Wiest A."/>
            <person name="Wilkinson H.H."/>
            <person name="Zhang M."/>
            <person name="Coutinho P.M."/>
            <person name="Kenerley C.M."/>
            <person name="Monte E."/>
            <person name="Baker S.E."/>
            <person name="Grigoriev I.V."/>
        </authorList>
    </citation>
    <scope>NUCLEOTIDE SEQUENCE [LARGE SCALE GENOMIC DNA]</scope>
    <source>
        <strain evidence="3">Gv29-8 / FGSC 10586</strain>
    </source>
</reference>
<proteinExistence type="predicted"/>
<dbReference type="InParanoid" id="G9N413"/>
<dbReference type="AlphaFoldDB" id="G9N413"/>
<dbReference type="PANTHER" id="PTHR40788">
    <property type="entry name" value="CLR5 DOMAIN-CONTAINING PROTEIN-RELATED"/>
    <property type="match status" value="1"/>
</dbReference>
<protein>
    <submittedName>
        <fullName evidence="2">Uncharacterized protein</fullName>
    </submittedName>
</protein>
<name>G9N413_HYPVG</name>
<dbReference type="eggNOG" id="ENOG502QUCG">
    <property type="taxonomic scope" value="Eukaryota"/>
</dbReference>
<comment type="caution">
    <text evidence="2">The sequence shown here is derived from an EMBL/GenBank/DDBJ whole genome shotgun (WGS) entry which is preliminary data.</text>
</comment>
<organism evidence="2 3">
    <name type="scientific">Hypocrea virens (strain Gv29-8 / FGSC 10586)</name>
    <name type="common">Gliocladium virens</name>
    <name type="synonym">Trichoderma virens</name>
    <dbReference type="NCBI Taxonomy" id="413071"/>
    <lineage>
        <taxon>Eukaryota</taxon>
        <taxon>Fungi</taxon>
        <taxon>Dikarya</taxon>
        <taxon>Ascomycota</taxon>
        <taxon>Pezizomycotina</taxon>
        <taxon>Sordariomycetes</taxon>
        <taxon>Hypocreomycetidae</taxon>
        <taxon>Hypocreales</taxon>
        <taxon>Hypocreaceae</taxon>
        <taxon>Trichoderma</taxon>
    </lineage>
</organism>
<dbReference type="STRING" id="413071.G9N413"/>
<dbReference type="PANTHER" id="PTHR40788:SF2">
    <property type="entry name" value="CLR5 DOMAIN-CONTAINING PROTEIN"/>
    <property type="match status" value="1"/>
</dbReference>
<evidence type="ECO:0000313" key="2">
    <source>
        <dbReference type="EMBL" id="EHK18340.1"/>
    </source>
</evidence>
<dbReference type="HOGENOM" id="CLU_019062_0_0_1"/>
<dbReference type="GeneID" id="25788798"/>
<accession>G9N413</accession>
<dbReference type="EMBL" id="ABDF02000086">
    <property type="protein sequence ID" value="EHK18340.1"/>
    <property type="molecule type" value="Genomic_DNA"/>
</dbReference>
<dbReference type="RefSeq" id="XP_013952541.1">
    <property type="nucleotide sequence ID" value="XM_014097066.1"/>
</dbReference>
<keyword evidence="3" id="KW-1185">Reference proteome</keyword>
<evidence type="ECO:0000313" key="3">
    <source>
        <dbReference type="Proteomes" id="UP000007115"/>
    </source>
</evidence>
<dbReference type="Proteomes" id="UP000007115">
    <property type="component" value="Unassembled WGS sequence"/>
</dbReference>